<evidence type="ECO:0000313" key="1">
    <source>
        <dbReference type="EnsemblPlants" id="PGSC0003DMT400052146"/>
    </source>
</evidence>
<dbReference type="Proteomes" id="UP000011115">
    <property type="component" value="Unassembled WGS sequence"/>
</dbReference>
<dbReference type="PaxDb" id="4113-PGSC0003DMT400052146"/>
<accession>M1BSV6</accession>
<reference evidence="1" key="2">
    <citation type="submission" date="2015-06" db="UniProtKB">
        <authorList>
            <consortium name="EnsemblPlants"/>
        </authorList>
    </citation>
    <scope>IDENTIFICATION</scope>
    <source>
        <strain evidence="1">DM1-3 516 R44</strain>
    </source>
</reference>
<evidence type="ECO:0008006" key="3">
    <source>
        <dbReference type="Google" id="ProtNLM"/>
    </source>
</evidence>
<name>M1BSV6_SOLTU</name>
<dbReference type="Gramene" id="PGSC0003DMT400052146">
    <property type="protein sequence ID" value="PGSC0003DMT400052146"/>
    <property type="gene ID" value="PGSC0003DMG402020232"/>
</dbReference>
<organism evidence="1 2">
    <name type="scientific">Solanum tuberosum</name>
    <name type="common">Potato</name>
    <dbReference type="NCBI Taxonomy" id="4113"/>
    <lineage>
        <taxon>Eukaryota</taxon>
        <taxon>Viridiplantae</taxon>
        <taxon>Streptophyta</taxon>
        <taxon>Embryophyta</taxon>
        <taxon>Tracheophyta</taxon>
        <taxon>Spermatophyta</taxon>
        <taxon>Magnoliopsida</taxon>
        <taxon>eudicotyledons</taxon>
        <taxon>Gunneridae</taxon>
        <taxon>Pentapetalae</taxon>
        <taxon>asterids</taxon>
        <taxon>lamiids</taxon>
        <taxon>Solanales</taxon>
        <taxon>Solanaceae</taxon>
        <taxon>Solanoideae</taxon>
        <taxon>Solaneae</taxon>
        <taxon>Solanum</taxon>
    </lineage>
</organism>
<reference evidence="2" key="1">
    <citation type="journal article" date="2011" name="Nature">
        <title>Genome sequence and analysis of the tuber crop potato.</title>
        <authorList>
            <consortium name="The Potato Genome Sequencing Consortium"/>
        </authorList>
    </citation>
    <scope>NUCLEOTIDE SEQUENCE [LARGE SCALE GENOMIC DNA]</scope>
    <source>
        <strain evidence="2">cv. DM1-3 516 R44</strain>
    </source>
</reference>
<dbReference type="AlphaFoldDB" id="M1BSV6"/>
<protein>
    <recommendedName>
        <fullName evidence="3">DUF4283 domain-containing protein</fullName>
    </recommendedName>
</protein>
<proteinExistence type="predicted"/>
<dbReference type="EnsemblPlants" id="PGSC0003DMT400052146">
    <property type="protein sequence ID" value="PGSC0003DMT400052146"/>
    <property type="gene ID" value="PGSC0003DMG402020232"/>
</dbReference>
<dbReference type="HOGENOM" id="CLU_2836188_0_0_1"/>
<evidence type="ECO:0000313" key="2">
    <source>
        <dbReference type="Proteomes" id="UP000011115"/>
    </source>
</evidence>
<dbReference type="InParanoid" id="M1BSV6"/>
<sequence length="66" mass="7838">MLKITQMNDTHFLFRFVNEEQALEILNGGKRWFNDNFLFWTGGQSMSDVLIHTFPNLLNYCLPLTR</sequence>
<keyword evidence="2" id="KW-1185">Reference proteome</keyword>